<keyword evidence="1" id="KW-0433">Leucine-rich repeat</keyword>
<evidence type="ECO:0000256" key="3">
    <source>
        <dbReference type="ARBA" id="ARBA00022737"/>
    </source>
</evidence>
<keyword evidence="4" id="KW-0472">Membrane</keyword>
<feature type="transmembrane region" description="Helical" evidence="4">
    <location>
        <begin position="355"/>
        <end position="378"/>
    </location>
</feature>
<dbReference type="SMART" id="SM00369">
    <property type="entry name" value="LRR_TYP"/>
    <property type="match status" value="7"/>
</dbReference>
<evidence type="ECO:0000256" key="1">
    <source>
        <dbReference type="ARBA" id="ARBA00022614"/>
    </source>
</evidence>
<keyword evidence="4" id="KW-1133">Transmembrane helix</keyword>
<accession>A0ABY7DLU4</accession>
<feature type="non-terminal residue" evidence="6">
    <location>
        <position position="1"/>
    </location>
</feature>
<evidence type="ECO:0000259" key="5">
    <source>
        <dbReference type="SMART" id="SM00082"/>
    </source>
</evidence>
<dbReference type="Proteomes" id="UP001164746">
    <property type="component" value="Chromosome 2"/>
</dbReference>
<dbReference type="PROSITE" id="PS51450">
    <property type="entry name" value="LRR"/>
    <property type="match status" value="4"/>
</dbReference>
<dbReference type="Gene3D" id="3.80.10.10">
    <property type="entry name" value="Ribonuclease Inhibitor"/>
    <property type="match status" value="1"/>
</dbReference>
<dbReference type="SMART" id="SM00365">
    <property type="entry name" value="LRR_SD22"/>
    <property type="match status" value="5"/>
</dbReference>
<proteinExistence type="predicted"/>
<evidence type="ECO:0000313" key="7">
    <source>
        <dbReference type="Proteomes" id="UP001164746"/>
    </source>
</evidence>
<keyword evidence="7" id="KW-1185">Reference proteome</keyword>
<reference evidence="6" key="1">
    <citation type="submission" date="2022-11" db="EMBL/GenBank/DDBJ databases">
        <title>Centuries of genome instability and evolution in soft-shell clam transmissible cancer (bioRxiv).</title>
        <authorList>
            <person name="Hart S.F.M."/>
            <person name="Yonemitsu M.A."/>
            <person name="Giersch R.M."/>
            <person name="Beal B.F."/>
            <person name="Arriagada G."/>
            <person name="Davis B.W."/>
            <person name="Ostrander E.A."/>
            <person name="Goff S.P."/>
            <person name="Metzger M.J."/>
        </authorList>
    </citation>
    <scope>NUCLEOTIDE SEQUENCE</scope>
    <source>
        <strain evidence="6">MELC-2E11</strain>
        <tissue evidence="6">Siphon/mantle</tissue>
    </source>
</reference>
<feature type="domain" description="LRRCT" evidence="5">
    <location>
        <begin position="293"/>
        <end position="340"/>
    </location>
</feature>
<keyword evidence="4" id="KW-0812">Transmembrane</keyword>
<dbReference type="PANTHER" id="PTHR24366">
    <property type="entry name" value="IG(IMMUNOGLOBULIN) AND LRR(LEUCINE RICH REPEAT) DOMAINS"/>
    <property type="match status" value="1"/>
</dbReference>
<dbReference type="InterPro" id="IPR032675">
    <property type="entry name" value="LRR_dom_sf"/>
</dbReference>
<dbReference type="EMBL" id="CP111013">
    <property type="protein sequence ID" value="WAQ97048.1"/>
    <property type="molecule type" value="Genomic_DNA"/>
</dbReference>
<evidence type="ECO:0000256" key="4">
    <source>
        <dbReference type="SAM" id="Phobius"/>
    </source>
</evidence>
<keyword evidence="3" id="KW-0677">Repeat</keyword>
<protein>
    <submittedName>
        <fullName evidence="6">CHAD-like protein</fullName>
    </submittedName>
</protein>
<gene>
    <name evidence="6" type="ORF">MAR_029738</name>
</gene>
<dbReference type="SUPFAM" id="SSF52058">
    <property type="entry name" value="L domain-like"/>
    <property type="match status" value="1"/>
</dbReference>
<dbReference type="PANTHER" id="PTHR24366:SF96">
    <property type="entry name" value="LEUCINE RICH REPEAT CONTAINING 53"/>
    <property type="match status" value="1"/>
</dbReference>
<dbReference type="InterPro" id="IPR000483">
    <property type="entry name" value="Cys-rich_flank_reg_C"/>
</dbReference>
<keyword evidence="2" id="KW-0732">Signal</keyword>
<dbReference type="SMART" id="SM00082">
    <property type="entry name" value="LRRCT"/>
    <property type="match status" value="1"/>
</dbReference>
<dbReference type="InterPro" id="IPR001611">
    <property type="entry name" value="Leu-rich_rpt"/>
</dbReference>
<dbReference type="InterPro" id="IPR026906">
    <property type="entry name" value="LRR_5"/>
</dbReference>
<dbReference type="Pfam" id="PF13306">
    <property type="entry name" value="LRR_5"/>
    <property type="match status" value="1"/>
</dbReference>
<dbReference type="InterPro" id="IPR003591">
    <property type="entry name" value="Leu-rich_rpt_typical-subtyp"/>
</dbReference>
<sequence length="692" mass="78200">MITGVSPSCPAKCQECNTNTGGQVTEAVCQDTMIQNLPQTLVNLTLENATSTMTLPLGRFQSFIVADKVELENLKINNYGITRLDGQCFVTNTKLITLDLSNNRIEEIHTENFAGLLKLKSLSLNNNNIRIIERNCFQNMTLLTTLQMAHNKIMTIEDQSFKGLRSLVHLSLQYNSISSIHGDALQYLQKLKEIDMQYNNLQDIPNVLFKDLVQLRFVNFSHNRISCITSDVFQNSKYDVVDLSGNNITDVDENAFQGTYVFSLDIQSNNLKQIPRNIQNLFNQSSAVFLRHNPWSCDCNTTWLLSFVKLSTPEPQCHVPESLEGTLILDFLQTRDNICKPTNAYQTPGYGSKNVLIAAIISGVIFLIALIVMIVIFIKRYVLKRKVASLDENAESIITPLLVTWRLLRLLSWDDGSVREWEPGRTHSHTMICPSMGWVVGRMPRSISWSRAFMTASGMWSDNIFGLTSTSLSGWCRAYEGVGWVSEMRGVCTSVSSLGGGLGSPNPQNICHTPLASNWYCNRSLYSPQQLSLEPFHEYLLCYVKSILEYSVFVECFLHILGSLQDAPVCLTVLKILNVQGVTLCCQSKLSKQVAYNQQQDSYWFSRFSKVLVDEQGHTRTSGLINIPIDWFSEYHYQLHVRVDVVDEVRSEKEGRLPAGVLWQVDPAALIPQVHRGPIAWWGRQEMVVGYN</sequence>
<name>A0ABY7DLU4_MYAAR</name>
<dbReference type="Pfam" id="PF13855">
    <property type="entry name" value="LRR_8"/>
    <property type="match status" value="1"/>
</dbReference>
<evidence type="ECO:0000256" key="2">
    <source>
        <dbReference type="ARBA" id="ARBA00022729"/>
    </source>
</evidence>
<evidence type="ECO:0000313" key="6">
    <source>
        <dbReference type="EMBL" id="WAQ97048.1"/>
    </source>
</evidence>
<organism evidence="6 7">
    <name type="scientific">Mya arenaria</name>
    <name type="common">Soft-shell clam</name>
    <dbReference type="NCBI Taxonomy" id="6604"/>
    <lineage>
        <taxon>Eukaryota</taxon>
        <taxon>Metazoa</taxon>
        <taxon>Spiralia</taxon>
        <taxon>Lophotrochozoa</taxon>
        <taxon>Mollusca</taxon>
        <taxon>Bivalvia</taxon>
        <taxon>Autobranchia</taxon>
        <taxon>Heteroconchia</taxon>
        <taxon>Euheterodonta</taxon>
        <taxon>Imparidentia</taxon>
        <taxon>Neoheterodontei</taxon>
        <taxon>Myida</taxon>
        <taxon>Myoidea</taxon>
        <taxon>Myidae</taxon>
        <taxon>Mya</taxon>
    </lineage>
</organism>